<feature type="chain" id="PRO_5012370946" evidence="1">
    <location>
        <begin position="21"/>
        <end position="306"/>
    </location>
</feature>
<dbReference type="RefSeq" id="WP_084121250.1">
    <property type="nucleotide sequence ID" value="NZ_LT838813.1"/>
</dbReference>
<gene>
    <name evidence="2" type="ORF">SAMN00777080_3102</name>
</gene>
<dbReference type="EMBL" id="LT838813">
    <property type="protein sequence ID" value="SMD44480.1"/>
    <property type="molecule type" value="Genomic_DNA"/>
</dbReference>
<keyword evidence="3" id="KW-1185">Reference proteome</keyword>
<dbReference type="Proteomes" id="UP000192333">
    <property type="component" value="Chromosome I"/>
</dbReference>
<dbReference type="AlphaFoldDB" id="A0A1W2H6A6"/>
<dbReference type="InterPro" id="IPR019861">
    <property type="entry name" value="PorP/SprF_Bacteroidetes"/>
</dbReference>
<proteinExistence type="predicted"/>
<protein>
    <submittedName>
        <fullName evidence="2">Type IX secretion system membrane protein, PorP/SprF family</fullName>
    </submittedName>
</protein>
<dbReference type="NCBIfam" id="TIGR03519">
    <property type="entry name" value="T9SS_PorP_fam"/>
    <property type="match status" value="1"/>
</dbReference>
<dbReference type="STRING" id="758820.SAMN00777080_3102"/>
<evidence type="ECO:0000256" key="1">
    <source>
        <dbReference type="SAM" id="SignalP"/>
    </source>
</evidence>
<accession>A0A1W2H6A6</accession>
<dbReference type="OrthoDB" id="1320396at2"/>
<name>A0A1W2H6A6_9BACT</name>
<sequence length="306" mass="34021">MKNIFVSVFFCLVFIFSAKSQIDPKLSVFTFNPLFYNPAFAGSGGGLSVIGIHSSQFTGFDGAPQTQYLSAHGLWEESNLGFGLDVVNDQFGATKETGLNANISYFLRLTSSLRLAFGMKAGMNSVRIDYSNLNISDPDEDIIQNSQFNMIQPNVGFGFYLFSESFYFGLSTPSVFMADRYDPFELGVSVQDASYFLMTGLRLPVNDVVTISPNILARRLTGAPTSYLTSVIADFSGDAFFGFNWEYKSSVGLMGGFRFGEQFKGGYAFDFPTNSLGRYTRGTHTLFVSFNLDRFQRASNMPCFYY</sequence>
<reference evidence="3" key="1">
    <citation type="submission" date="2017-04" db="EMBL/GenBank/DDBJ databases">
        <authorList>
            <person name="Varghese N."/>
            <person name="Submissions S."/>
        </authorList>
    </citation>
    <scope>NUCLEOTIDE SEQUENCE [LARGE SCALE GENOMIC DNA]</scope>
    <source>
        <strain evidence="3">DSM 16537</strain>
    </source>
</reference>
<organism evidence="2 3">
    <name type="scientific">Aquiflexum balticum DSM 16537</name>
    <dbReference type="NCBI Taxonomy" id="758820"/>
    <lineage>
        <taxon>Bacteria</taxon>
        <taxon>Pseudomonadati</taxon>
        <taxon>Bacteroidota</taxon>
        <taxon>Cytophagia</taxon>
        <taxon>Cytophagales</taxon>
        <taxon>Cyclobacteriaceae</taxon>
        <taxon>Aquiflexum</taxon>
    </lineage>
</organism>
<dbReference type="Pfam" id="PF11751">
    <property type="entry name" value="PorP_SprF"/>
    <property type="match status" value="1"/>
</dbReference>
<feature type="signal peptide" evidence="1">
    <location>
        <begin position="1"/>
        <end position="20"/>
    </location>
</feature>
<keyword evidence="1" id="KW-0732">Signal</keyword>
<evidence type="ECO:0000313" key="3">
    <source>
        <dbReference type="Proteomes" id="UP000192333"/>
    </source>
</evidence>
<evidence type="ECO:0000313" key="2">
    <source>
        <dbReference type="EMBL" id="SMD44480.1"/>
    </source>
</evidence>